<reference evidence="6 7" key="1">
    <citation type="submission" date="2019-10" db="EMBL/GenBank/DDBJ databases">
        <title>Gracilibacillus salitolerans sp. nov., a moderate halophile isolated from a saline soil in northwest China.</title>
        <authorList>
            <person name="Gan L."/>
        </authorList>
    </citation>
    <scope>NUCLEOTIDE SEQUENCE [LARGE SCALE GENOMIC DNA]</scope>
    <source>
        <strain evidence="6 7">TP2-8</strain>
    </source>
</reference>
<keyword evidence="5" id="KW-0460">Magnesium</keyword>
<dbReference type="AlphaFoldDB" id="A0A6N7R1U4"/>
<evidence type="ECO:0000313" key="7">
    <source>
        <dbReference type="Proteomes" id="UP000435187"/>
    </source>
</evidence>
<keyword evidence="5" id="KW-0479">Metal-binding</keyword>
<proteinExistence type="inferred from homology"/>
<dbReference type="GO" id="GO:0035999">
    <property type="term" value="P:tetrahydrofolate interconversion"/>
    <property type="evidence" value="ECO:0007669"/>
    <property type="project" value="TreeGrafter"/>
</dbReference>
<dbReference type="Pfam" id="PF01812">
    <property type="entry name" value="5-FTHF_cyc-lig"/>
    <property type="match status" value="1"/>
</dbReference>
<evidence type="ECO:0000256" key="3">
    <source>
        <dbReference type="ARBA" id="ARBA00022840"/>
    </source>
</evidence>
<feature type="binding site" evidence="4">
    <location>
        <position position="57"/>
    </location>
    <ligand>
        <name>substrate</name>
    </ligand>
</feature>
<dbReference type="GO" id="GO:0046872">
    <property type="term" value="F:metal ion binding"/>
    <property type="evidence" value="ECO:0007669"/>
    <property type="project" value="UniProtKB-KW"/>
</dbReference>
<dbReference type="GO" id="GO:0009396">
    <property type="term" value="P:folic acid-containing compound biosynthetic process"/>
    <property type="evidence" value="ECO:0007669"/>
    <property type="project" value="TreeGrafter"/>
</dbReference>
<dbReference type="NCBIfam" id="TIGR02727">
    <property type="entry name" value="MTHFS_bact"/>
    <property type="match status" value="1"/>
</dbReference>
<accession>A0A6N7R1U4</accession>
<comment type="cofactor">
    <cofactor evidence="5">
        <name>Mg(2+)</name>
        <dbReference type="ChEBI" id="CHEBI:18420"/>
    </cofactor>
</comment>
<comment type="similarity">
    <text evidence="1 5">Belongs to the 5-formyltetrahydrofolate cyclo-ligase family.</text>
</comment>
<keyword evidence="6" id="KW-0436">Ligase</keyword>
<feature type="binding site" evidence="4">
    <location>
        <begin position="8"/>
        <end position="12"/>
    </location>
    <ligand>
        <name>ATP</name>
        <dbReference type="ChEBI" id="CHEBI:30616"/>
    </ligand>
</feature>
<dbReference type="PANTHER" id="PTHR23407">
    <property type="entry name" value="ATPASE INHIBITOR/5-FORMYLTETRAHYDROFOLATE CYCLO-LIGASE"/>
    <property type="match status" value="1"/>
</dbReference>
<evidence type="ECO:0000256" key="4">
    <source>
        <dbReference type="PIRSR" id="PIRSR006806-1"/>
    </source>
</evidence>
<keyword evidence="3 4" id="KW-0067">ATP-binding</keyword>
<dbReference type="InterPro" id="IPR024185">
    <property type="entry name" value="FTHF_cligase-like_sf"/>
</dbReference>
<keyword evidence="2 4" id="KW-0547">Nucleotide-binding</keyword>
<evidence type="ECO:0000256" key="5">
    <source>
        <dbReference type="RuleBase" id="RU361279"/>
    </source>
</evidence>
<keyword evidence="7" id="KW-1185">Reference proteome</keyword>
<dbReference type="EMBL" id="WJEE01000029">
    <property type="protein sequence ID" value="MRI67311.1"/>
    <property type="molecule type" value="Genomic_DNA"/>
</dbReference>
<evidence type="ECO:0000256" key="2">
    <source>
        <dbReference type="ARBA" id="ARBA00022741"/>
    </source>
</evidence>
<evidence type="ECO:0000256" key="1">
    <source>
        <dbReference type="ARBA" id="ARBA00010638"/>
    </source>
</evidence>
<dbReference type="GO" id="GO:0030272">
    <property type="term" value="F:5-formyltetrahydrofolate cyclo-ligase activity"/>
    <property type="evidence" value="ECO:0007669"/>
    <property type="project" value="UniProtKB-EC"/>
</dbReference>
<evidence type="ECO:0000313" key="6">
    <source>
        <dbReference type="EMBL" id="MRI67311.1"/>
    </source>
</evidence>
<feature type="binding site" evidence="4">
    <location>
        <position position="52"/>
    </location>
    <ligand>
        <name>substrate</name>
    </ligand>
</feature>
<dbReference type="SUPFAM" id="SSF100950">
    <property type="entry name" value="NagB/RpiA/CoA transferase-like"/>
    <property type="match status" value="1"/>
</dbReference>
<feature type="binding site" evidence="4">
    <location>
        <begin position="136"/>
        <end position="144"/>
    </location>
    <ligand>
        <name>ATP</name>
        <dbReference type="ChEBI" id="CHEBI:30616"/>
    </ligand>
</feature>
<dbReference type="Proteomes" id="UP000435187">
    <property type="component" value="Unassembled WGS sequence"/>
</dbReference>
<gene>
    <name evidence="6" type="ORF">GH885_13305</name>
</gene>
<protein>
    <recommendedName>
        <fullName evidence="5">5-formyltetrahydrofolate cyclo-ligase</fullName>
        <ecNumber evidence="5">6.3.3.2</ecNumber>
    </recommendedName>
</protein>
<comment type="caution">
    <text evidence="6">The sequence shown here is derived from an EMBL/GenBank/DDBJ whole genome shotgun (WGS) entry which is preliminary data.</text>
</comment>
<dbReference type="InterPro" id="IPR002698">
    <property type="entry name" value="FTHF_cligase"/>
</dbReference>
<sequence>MDKLSLVKEQQRKKILKQWQQIVNRQLIERSIHTKLIQTDVWNQAQTIGITISKGLEWDTEQLIHKAWQQGKRIAIPKSNPQDYSMSFHHYQSGDRLKKVWAAIWEPLTSDVSIIEKDNIDLMIVPGIAFSKNGLRIGYGGGFYDRYLQDFTGDTVSLAADFQIVDTIYGEKHDKPVDMLISNFGKIYCKHT</sequence>
<name>A0A6N7R1U4_9BACI</name>
<dbReference type="EC" id="6.3.3.2" evidence="5"/>
<dbReference type="RefSeq" id="WP_153835903.1">
    <property type="nucleotide sequence ID" value="NZ_JBHUMW010000089.1"/>
</dbReference>
<dbReference type="Gene3D" id="3.40.50.10420">
    <property type="entry name" value="NagB/RpiA/CoA transferase-like"/>
    <property type="match status" value="1"/>
</dbReference>
<dbReference type="PIRSF" id="PIRSF006806">
    <property type="entry name" value="FTHF_cligase"/>
    <property type="match status" value="1"/>
</dbReference>
<dbReference type="GO" id="GO:0005524">
    <property type="term" value="F:ATP binding"/>
    <property type="evidence" value="ECO:0007669"/>
    <property type="project" value="UniProtKB-KW"/>
</dbReference>
<organism evidence="6 7">
    <name type="scientific">Gracilibacillus thailandensis</name>
    <dbReference type="NCBI Taxonomy" id="563735"/>
    <lineage>
        <taxon>Bacteria</taxon>
        <taxon>Bacillati</taxon>
        <taxon>Bacillota</taxon>
        <taxon>Bacilli</taxon>
        <taxon>Bacillales</taxon>
        <taxon>Bacillaceae</taxon>
        <taxon>Gracilibacillus</taxon>
    </lineage>
</organism>
<dbReference type="PANTHER" id="PTHR23407:SF1">
    <property type="entry name" value="5-FORMYLTETRAHYDROFOLATE CYCLO-LIGASE"/>
    <property type="match status" value="1"/>
</dbReference>
<dbReference type="InterPro" id="IPR037171">
    <property type="entry name" value="NagB/RpiA_transferase-like"/>
</dbReference>
<comment type="catalytic activity">
    <reaction evidence="5">
        <text>(6S)-5-formyl-5,6,7,8-tetrahydrofolate + ATP = (6R)-5,10-methenyltetrahydrofolate + ADP + phosphate</text>
        <dbReference type="Rhea" id="RHEA:10488"/>
        <dbReference type="ChEBI" id="CHEBI:30616"/>
        <dbReference type="ChEBI" id="CHEBI:43474"/>
        <dbReference type="ChEBI" id="CHEBI:57455"/>
        <dbReference type="ChEBI" id="CHEBI:57457"/>
        <dbReference type="ChEBI" id="CHEBI:456216"/>
        <dbReference type="EC" id="6.3.3.2"/>
    </reaction>
</comment>